<dbReference type="SUPFAM" id="SSF53056">
    <property type="entry name" value="beta-carbonic anhydrase, cab"/>
    <property type="match status" value="1"/>
</dbReference>
<dbReference type="AlphaFoldDB" id="A0A6G6A9Y8"/>
<comment type="similarity">
    <text evidence="1 5">Belongs to the beta-class carbonic anhydrase family.</text>
</comment>
<dbReference type="Gene3D" id="3.40.1050.10">
    <property type="entry name" value="Carbonic anhydrase"/>
    <property type="match status" value="1"/>
</dbReference>
<name>A0A6G6A9Y8_9AGAR</name>
<dbReference type="CDD" id="cd03379">
    <property type="entry name" value="beta_CA_cladeD"/>
    <property type="match status" value="1"/>
</dbReference>
<evidence type="ECO:0000256" key="5">
    <source>
        <dbReference type="RuleBase" id="RU003956"/>
    </source>
</evidence>
<feature type="binding site" evidence="4">
    <location>
        <position position="34"/>
    </location>
    <ligand>
        <name>Zn(2+)</name>
        <dbReference type="ChEBI" id="CHEBI:29105"/>
    </ligand>
</feature>
<dbReference type="GO" id="GO:0004089">
    <property type="term" value="F:carbonate dehydratase activity"/>
    <property type="evidence" value="ECO:0007669"/>
    <property type="project" value="UniProtKB-UniRule"/>
</dbReference>
<comment type="catalytic activity">
    <reaction evidence="5">
        <text>hydrogencarbonate + H(+) = CO2 + H2O</text>
        <dbReference type="Rhea" id="RHEA:10748"/>
        <dbReference type="ChEBI" id="CHEBI:15377"/>
        <dbReference type="ChEBI" id="CHEBI:15378"/>
        <dbReference type="ChEBI" id="CHEBI:16526"/>
        <dbReference type="ChEBI" id="CHEBI:17544"/>
        <dbReference type="EC" id="4.2.1.1"/>
    </reaction>
</comment>
<comment type="cofactor">
    <cofactor evidence="4">
        <name>Zn(2+)</name>
        <dbReference type="ChEBI" id="CHEBI:29105"/>
    </cofactor>
    <text evidence="4">Binds 1 zinc ion per subunit.</text>
</comment>
<evidence type="ECO:0000256" key="3">
    <source>
        <dbReference type="ARBA" id="ARBA00022833"/>
    </source>
</evidence>
<dbReference type="Pfam" id="PF00484">
    <property type="entry name" value="Pro_CA"/>
    <property type="match status" value="1"/>
</dbReference>
<protein>
    <recommendedName>
        <fullName evidence="5">Carbonic anhydrase</fullName>
        <ecNumber evidence="5">4.2.1.1</ecNumber>
    </recommendedName>
    <alternativeName>
        <fullName evidence="5">Carbonate dehydratase</fullName>
    </alternativeName>
</protein>
<evidence type="ECO:0000256" key="1">
    <source>
        <dbReference type="ARBA" id="ARBA00006217"/>
    </source>
</evidence>
<keyword evidence="5" id="KW-0456">Lyase</keyword>
<gene>
    <name evidence="6" type="primary">CA-7</name>
</gene>
<feature type="binding site" evidence="4">
    <location>
        <position position="86"/>
    </location>
    <ligand>
        <name>Zn(2+)</name>
        <dbReference type="ChEBI" id="CHEBI:29105"/>
    </ligand>
</feature>
<dbReference type="InterPro" id="IPR001765">
    <property type="entry name" value="Carbonic_anhydrase"/>
</dbReference>
<keyword evidence="2 4" id="KW-0479">Metal-binding</keyword>
<evidence type="ECO:0000313" key="6">
    <source>
        <dbReference type="EMBL" id="QID05253.1"/>
    </source>
</evidence>
<sequence>MATAFTQSNEKYASTFTKGGLTIPPTKNLLVVTCMDARIDPAASLGIELGESHIVRNAGGRASDAIRSIVISQRLLGTREIALFHHTDCGMLLFNTPQLRDIVKKDATSPKVAELVDHIDFLEIADLEANVKEDVEFLKGHPLLLEGTKISGWIYHVENGKISQIV</sequence>
<comment type="function">
    <text evidence="5">Reversible hydration of carbon dioxide.</text>
</comment>
<organism evidence="6">
    <name type="scientific">Flammulina filiformis</name>
    <dbReference type="NCBI Taxonomy" id="2060913"/>
    <lineage>
        <taxon>Eukaryota</taxon>
        <taxon>Fungi</taxon>
        <taxon>Dikarya</taxon>
        <taxon>Basidiomycota</taxon>
        <taxon>Agaricomycotina</taxon>
        <taxon>Agaricomycetes</taxon>
        <taxon>Agaricomycetidae</taxon>
        <taxon>Agaricales</taxon>
        <taxon>Marasmiineae</taxon>
        <taxon>Physalacriaceae</taxon>
        <taxon>Flammulina</taxon>
    </lineage>
</organism>
<evidence type="ECO:0000256" key="4">
    <source>
        <dbReference type="PIRSR" id="PIRSR601765-1"/>
    </source>
</evidence>
<proteinExistence type="inferred from homology"/>
<dbReference type="EC" id="4.2.1.1" evidence="5"/>
<dbReference type="SMART" id="SM00947">
    <property type="entry name" value="Pro_CA"/>
    <property type="match status" value="1"/>
</dbReference>
<keyword evidence="3 4" id="KW-0862">Zinc</keyword>
<dbReference type="PANTHER" id="PTHR43175:SF3">
    <property type="entry name" value="CARBON DISULFIDE HYDROLASE"/>
    <property type="match status" value="1"/>
</dbReference>
<dbReference type="PANTHER" id="PTHR43175">
    <property type="entry name" value="CARBONIC ANHYDRASE"/>
    <property type="match status" value="1"/>
</dbReference>
<dbReference type="EMBL" id="MN136098">
    <property type="protein sequence ID" value="QID05253.1"/>
    <property type="molecule type" value="Genomic_DNA"/>
</dbReference>
<evidence type="ECO:0000256" key="2">
    <source>
        <dbReference type="ARBA" id="ARBA00022723"/>
    </source>
</evidence>
<accession>A0A6G6A9Y8</accession>
<dbReference type="InterPro" id="IPR036874">
    <property type="entry name" value="Carbonic_anhydrase_sf"/>
</dbReference>
<feature type="binding site" evidence="4">
    <location>
        <position position="36"/>
    </location>
    <ligand>
        <name>Zn(2+)</name>
        <dbReference type="ChEBI" id="CHEBI:29105"/>
    </ligand>
</feature>
<reference evidence="6" key="1">
    <citation type="submission" date="2019-07" db="EMBL/GenBank/DDBJ databases">
        <authorList>
            <person name="Liu L."/>
            <person name="Tong T."/>
        </authorList>
    </citation>
    <scope>NUCLEOTIDE SEQUENCE</scope>
</reference>
<feature type="binding site" evidence="4">
    <location>
        <position position="89"/>
    </location>
    <ligand>
        <name>Zn(2+)</name>
        <dbReference type="ChEBI" id="CHEBI:29105"/>
    </ligand>
</feature>
<dbReference type="GO" id="GO:0008270">
    <property type="term" value="F:zinc ion binding"/>
    <property type="evidence" value="ECO:0007669"/>
    <property type="project" value="UniProtKB-UniRule"/>
</dbReference>